<dbReference type="PANTHER" id="PTHR13504">
    <property type="entry name" value="FIDO DOMAIN-CONTAINING PROTEIN DDB_G0283145"/>
    <property type="match status" value="1"/>
</dbReference>
<dbReference type="SUPFAM" id="SSF140931">
    <property type="entry name" value="Fic-like"/>
    <property type="match status" value="1"/>
</dbReference>
<evidence type="ECO:0000313" key="2">
    <source>
        <dbReference type="EMBL" id="MBO7747043.1"/>
    </source>
</evidence>
<dbReference type="PANTHER" id="PTHR13504:SF38">
    <property type="entry name" value="FIDO DOMAIN-CONTAINING PROTEIN"/>
    <property type="match status" value="1"/>
</dbReference>
<sequence>MDFKEIDQLKLQLDDLRPLPAAAVKNLDEIYRVEWTYNSNAIEGNTLTLLETKLVLEDGLTIGGKKLKEHFEVINHSEAINYVKEITDELSEYVLRSIHKLLLKNIDDENAGRYRMINVGISGSTHTPSNYVIVAEQMEQMLQWYKQAKDHIHPVELAARAHFQFVFIHPFTDGNGRTARLLMNLILMGYGYPPAIVKAENNLRLKYYETLEEASINGNQEPFINLMASCVKDSLERYIAAVK</sequence>
<reference evidence="2 3" key="1">
    <citation type="submission" date="2021-03" db="EMBL/GenBank/DDBJ databases">
        <title>Paenibacillus artemisicola MWE-103 whole genome sequence.</title>
        <authorList>
            <person name="Ham Y.J."/>
        </authorList>
    </citation>
    <scope>NUCLEOTIDE SEQUENCE [LARGE SCALE GENOMIC DNA]</scope>
    <source>
        <strain evidence="2 3">MWE-103</strain>
    </source>
</reference>
<keyword evidence="3" id="KW-1185">Reference proteome</keyword>
<accession>A0ABS3WFK8</accession>
<evidence type="ECO:0000259" key="1">
    <source>
        <dbReference type="PROSITE" id="PS51459"/>
    </source>
</evidence>
<dbReference type="RefSeq" id="WP_208849777.1">
    <property type="nucleotide sequence ID" value="NZ_JAGGDJ010000026.1"/>
</dbReference>
<dbReference type="InterPro" id="IPR036597">
    <property type="entry name" value="Fido-like_dom_sf"/>
</dbReference>
<dbReference type="Pfam" id="PF02661">
    <property type="entry name" value="Fic"/>
    <property type="match status" value="1"/>
</dbReference>
<dbReference type="PROSITE" id="PS51459">
    <property type="entry name" value="FIDO"/>
    <property type="match status" value="1"/>
</dbReference>
<dbReference type="EMBL" id="JAGGDJ010000026">
    <property type="protein sequence ID" value="MBO7747043.1"/>
    <property type="molecule type" value="Genomic_DNA"/>
</dbReference>
<proteinExistence type="predicted"/>
<dbReference type="InterPro" id="IPR040198">
    <property type="entry name" value="Fido_containing"/>
</dbReference>
<comment type="caution">
    <text evidence="2">The sequence shown here is derived from an EMBL/GenBank/DDBJ whole genome shotgun (WGS) entry which is preliminary data.</text>
</comment>
<dbReference type="Proteomes" id="UP000670947">
    <property type="component" value="Unassembled WGS sequence"/>
</dbReference>
<dbReference type="InterPro" id="IPR003812">
    <property type="entry name" value="Fido"/>
</dbReference>
<evidence type="ECO:0000313" key="3">
    <source>
        <dbReference type="Proteomes" id="UP000670947"/>
    </source>
</evidence>
<dbReference type="Gene3D" id="1.10.3290.10">
    <property type="entry name" value="Fido-like domain"/>
    <property type="match status" value="1"/>
</dbReference>
<feature type="domain" description="Fido" evidence="1">
    <location>
        <begin position="90"/>
        <end position="229"/>
    </location>
</feature>
<protein>
    <submittedName>
        <fullName evidence="2">Fic family protein</fullName>
    </submittedName>
</protein>
<organism evidence="2 3">
    <name type="scientific">Paenibacillus artemisiicola</name>
    <dbReference type="NCBI Taxonomy" id="1172618"/>
    <lineage>
        <taxon>Bacteria</taxon>
        <taxon>Bacillati</taxon>
        <taxon>Bacillota</taxon>
        <taxon>Bacilli</taxon>
        <taxon>Bacillales</taxon>
        <taxon>Paenibacillaceae</taxon>
        <taxon>Paenibacillus</taxon>
    </lineage>
</organism>
<gene>
    <name evidence="2" type="ORF">I8J29_22845</name>
</gene>
<name>A0ABS3WFK8_9BACL</name>